<organism evidence="7 8">
    <name type="scientific">Dioscorea cayennensis subsp. rotundata</name>
    <name type="common">White Guinea yam</name>
    <name type="synonym">Dioscorea rotundata</name>
    <dbReference type="NCBI Taxonomy" id="55577"/>
    <lineage>
        <taxon>Eukaryota</taxon>
        <taxon>Viridiplantae</taxon>
        <taxon>Streptophyta</taxon>
        <taxon>Embryophyta</taxon>
        <taxon>Tracheophyta</taxon>
        <taxon>Spermatophyta</taxon>
        <taxon>Magnoliopsida</taxon>
        <taxon>Liliopsida</taxon>
        <taxon>Dioscoreales</taxon>
        <taxon>Dioscoreaceae</taxon>
        <taxon>Dioscorea</taxon>
    </lineage>
</organism>
<dbReference type="GO" id="GO:0003729">
    <property type="term" value="F:mRNA binding"/>
    <property type="evidence" value="ECO:0007669"/>
    <property type="project" value="UniProtKB-ARBA"/>
</dbReference>
<dbReference type="AlphaFoldDB" id="A0AB40BQV7"/>
<dbReference type="Pfam" id="PF13041">
    <property type="entry name" value="PPR_2"/>
    <property type="match status" value="1"/>
</dbReference>
<evidence type="ECO:0000256" key="2">
    <source>
        <dbReference type="ARBA" id="ARBA00007626"/>
    </source>
</evidence>
<accession>A0AB40BQV7</accession>
<dbReference type="Proteomes" id="UP001515500">
    <property type="component" value="Chromosome 7"/>
</dbReference>
<dbReference type="RefSeq" id="XP_039129863.1">
    <property type="nucleotide sequence ID" value="XM_039273929.1"/>
</dbReference>
<dbReference type="GeneID" id="120265981"/>
<keyword evidence="5" id="KW-0496">Mitochondrion</keyword>
<dbReference type="InterPro" id="IPR011990">
    <property type="entry name" value="TPR-like_helical_dom_sf"/>
</dbReference>
<keyword evidence="3" id="KW-0677">Repeat</keyword>
<feature type="repeat" description="PPR" evidence="6">
    <location>
        <begin position="140"/>
        <end position="174"/>
    </location>
</feature>
<keyword evidence="4" id="KW-0809">Transit peptide</keyword>
<name>A0AB40BQV7_DIOCR</name>
<gene>
    <name evidence="8" type="primary">LOC120265981</name>
</gene>
<keyword evidence="7" id="KW-1185">Reference proteome</keyword>
<comment type="subcellular location">
    <subcellularLocation>
        <location evidence="1">Mitochondrion</location>
    </subcellularLocation>
</comment>
<dbReference type="Pfam" id="PF01535">
    <property type="entry name" value="PPR"/>
    <property type="match status" value="2"/>
</dbReference>
<evidence type="ECO:0000256" key="4">
    <source>
        <dbReference type="ARBA" id="ARBA00022946"/>
    </source>
</evidence>
<dbReference type="NCBIfam" id="TIGR00756">
    <property type="entry name" value="PPR"/>
    <property type="match status" value="2"/>
</dbReference>
<dbReference type="FunFam" id="1.25.40.10:FF:000385">
    <property type="entry name" value="Pentatricopeptide repeat-containing protein mitochondrial"/>
    <property type="match status" value="1"/>
</dbReference>
<dbReference type="Gene3D" id="1.25.40.10">
    <property type="entry name" value="Tetratricopeptide repeat domain"/>
    <property type="match status" value="2"/>
</dbReference>
<dbReference type="SUPFAM" id="SSF81901">
    <property type="entry name" value="HCP-like"/>
    <property type="match status" value="1"/>
</dbReference>
<evidence type="ECO:0000313" key="7">
    <source>
        <dbReference type="Proteomes" id="UP001515500"/>
    </source>
</evidence>
<dbReference type="InterPro" id="IPR002885">
    <property type="entry name" value="PPR_rpt"/>
</dbReference>
<evidence type="ECO:0000313" key="8">
    <source>
        <dbReference type="RefSeq" id="XP_039129863.1"/>
    </source>
</evidence>
<feature type="repeat" description="PPR" evidence="6">
    <location>
        <begin position="175"/>
        <end position="209"/>
    </location>
</feature>
<proteinExistence type="inferred from homology"/>
<reference evidence="8" key="1">
    <citation type="submission" date="2025-08" db="UniProtKB">
        <authorList>
            <consortium name="RefSeq"/>
        </authorList>
    </citation>
    <scope>IDENTIFICATION</scope>
</reference>
<protein>
    <submittedName>
        <fullName evidence="8">Pentatricopeptide repeat-containing protein At4g01990, mitochondrial-like isoform X1</fullName>
    </submittedName>
</protein>
<evidence type="ECO:0000256" key="5">
    <source>
        <dbReference type="ARBA" id="ARBA00023128"/>
    </source>
</evidence>
<dbReference type="PANTHER" id="PTHR45717:SF8">
    <property type="entry name" value="OS01G0301000 PROTEIN"/>
    <property type="match status" value="1"/>
</dbReference>
<evidence type="ECO:0000256" key="1">
    <source>
        <dbReference type="ARBA" id="ARBA00004173"/>
    </source>
</evidence>
<comment type="similarity">
    <text evidence="2">Belongs to the PPR family. P subfamily.</text>
</comment>
<dbReference type="PROSITE" id="PS51375">
    <property type="entry name" value="PPR"/>
    <property type="match status" value="2"/>
</dbReference>
<evidence type="ECO:0000256" key="3">
    <source>
        <dbReference type="ARBA" id="ARBA00022737"/>
    </source>
</evidence>
<sequence>MMMMAKRVSRVLPWMLAGVERRLCTTVETAAEEVETKEWKPLYRRLSALGKAPKGSVVETLNGWLREGQAITFNELMKDVRELRRYKRFDHALELMDWMEKRSMMFNEGTHAIRIDLISKVKGVDAAESYFNSLPEVVQSQLTYGALLSIYCQVKMEDKAMSIYEKMKELNLTSKTLVHNNLLALYSKLGQPEKVISLFQEMKSMNLSPDNYTYSILINNYASLNDLNTVEKLMHELEEGHKDVLDWTIFSNLASLYLSAGFPDKTELALKKLEEIRNKRDRMPYHHLISLYASIGNLAEVNRVWKLLKSSFEKTTNMSYLVMFQALSKLDDVDALNQCFQEWESARLSYDIRIVNVVIGTYLVKGMIKEAEFLWEQAKQKGAGSDFRTFNHFIDYYLKHDISSALKCLETATDLVKHDEWKPKQETVTAFLKYIEETKDVDSAQAVYKCLKKLNCIFEIVRVETKARDSDCIFETFQRN</sequence>
<dbReference type="GO" id="GO:0005739">
    <property type="term" value="C:mitochondrion"/>
    <property type="evidence" value="ECO:0007669"/>
    <property type="project" value="UniProtKB-SubCell"/>
</dbReference>
<evidence type="ECO:0000256" key="6">
    <source>
        <dbReference type="PROSITE-ProRule" id="PRU00708"/>
    </source>
</evidence>
<dbReference type="PANTHER" id="PTHR45717">
    <property type="entry name" value="OS12G0527900 PROTEIN"/>
    <property type="match status" value="1"/>
</dbReference>